<organism evidence="4 5">
    <name type="scientific">Candidatus Mediterraneibacter faecipullorum</name>
    <dbReference type="NCBI Taxonomy" id="2838670"/>
    <lineage>
        <taxon>Bacteria</taxon>
        <taxon>Bacillati</taxon>
        <taxon>Bacillota</taxon>
        <taxon>Clostridia</taxon>
        <taxon>Lachnospirales</taxon>
        <taxon>Lachnospiraceae</taxon>
        <taxon>Mediterraneibacter</taxon>
    </lineage>
</organism>
<dbReference type="InterPro" id="IPR036079">
    <property type="entry name" value="ATPase_csu/dsu_sf"/>
</dbReference>
<name>A0A9D2SU42_9FIRM</name>
<dbReference type="InterPro" id="IPR050873">
    <property type="entry name" value="V-ATPase_V0D/AC39_subunit"/>
</dbReference>
<evidence type="ECO:0000313" key="4">
    <source>
        <dbReference type="EMBL" id="HJC33975.1"/>
    </source>
</evidence>
<dbReference type="InterPro" id="IPR044911">
    <property type="entry name" value="V-type_ATPase_csu/dsu_dom_3"/>
</dbReference>
<reference evidence="4" key="2">
    <citation type="submission" date="2021-04" db="EMBL/GenBank/DDBJ databases">
        <authorList>
            <person name="Gilroy R."/>
        </authorList>
    </citation>
    <scope>NUCLEOTIDE SEQUENCE</scope>
    <source>
        <strain evidence="4">ChiW19-954</strain>
    </source>
</reference>
<dbReference type="GO" id="GO:0046961">
    <property type="term" value="F:proton-transporting ATPase activity, rotational mechanism"/>
    <property type="evidence" value="ECO:0007669"/>
    <property type="project" value="InterPro"/>
</dbReference>
<gene>
    <name evidence="4" type="ORF">H9758_05205</name>
</gene>
<dbReference type="SUPFAM" id="SSF103486">
    <property type="entry name" value="V-type ATP synthase subunit C"/>
    <property type="match status" value="1"/>
</dbReference>
<dbReference type="EMBL" id="DWWO01000067">
    <property type="protein sequence ID" value="HJC33975.1"/>
    <property type="molecule type" value="Genomic_DNA"/>
</dbReference>
<comment type="caution">
    <text evidence="4">The sequence shown here is derived from an EMBL/GenBank/DDBJ whole genome shotgun (WGS) entry which is preliminary data.</text>
</comment>
<evidence type="ECO:0000256" key="3">
    <source>
        <dbReference type="ARBA" id="ARBA00023065"/>
    </source>
</evidence>
<sequence>MSNTKYTYAVARIRALEVSLFSDAFIEQLLACKSAEQVLQSVVEKGWGDMDTGNDAEAVLKREEEKAWEVIRDVAPDMSVFDVLSYPKLYHNLKAAVKEVCMGVKNPAMFYDDCPIPGEEMYQIIESREFSRLPGNMSRTAQEALDTLLHTGDGQLCDIIVDRAALEAIEEAGKKSGEPIIENYADTTVAIADIKIAVRSQKTGKSADFMRSAMAECDSLSIDQLIRAALSGAEEIAQYLEGTSYAGGADALRESPSAFERWCDNRMIETLRSQKYETFSVGPLLGYLVARQNEIRTVRIILTGKQNGFTDEAIRERIREMYV</sequence>
<keyword evidence="3" id="KW-0406">Ion transport</keyword>
<dbReference type="Gene3D" id="1.10.132.50">
    <property type="entry name" value="ATP synthase (C/AC39) subunit, domain 3"/>
    <property type="match status" value="1"/>
</dbReference>
<dbReference type="PANTHER" id="PTHR38682:SF1">
    <property type="entry name" value="V-TYPE ATP SYNTHASE SUBUNIT C"/>
    <property type="match status" value="1"/>
</dbReference>
<keyword evidence="2" id="KW-0813">Transport</keyword>
<comment type="similarity">
    <text evidence="1">Belongs to the V-ATPase V0D/AC39 subunit family.</text>
</comment>
<dbReference type="PANTHER" id="PTHR38682">
    <property type="entry name" value="V-TYPE ATP SYNTHASE SUBUNIT C"/>
    <property type="match status" value="1"/>
</dbReference>
<dbReference type="Pfam" id="PF01992">
    <property type="entry name" value="vATP-synt_AC39"/>
    <property type="match status" value="1"/>
</dbReference>
<accession>A0A9D2SU42</accession>
<proteinExistence type="inferred from homology"/>
<protein>
    <submittedName>
        <fullName evidence="4">V-type ATPase subunit</fullName>
    </submittedName>
</protein>
<dbReference type="InterPro" id="IPR035067">
    <property type="entry name" value="V-type_ATPase_csu/dsu"/>
</dbReference>
<dbReference type="InterPro" id="IPR002843">
    <property type="entry name" value="ATPase_V0-cplx_csu/dsu"/>
</dbReference>
<dbReference type="Gene3D" id="1.20.1690.10">
    <property type="entry name" value="V-type ATP synthase subunit C domain"/>
    <property type="match status" value="2"/>
</dbReference>
<dbReference type="Proteomes" id="UP000823890">
    <property type="component" value="Unassembled WGS sequence"/>
</dbReference>
<dbReference type="AlphaFoldDB" id="A0A9D2SU42"/>
<evidence type="ECO:0000313" key="5">
    <source>
        <dbReference type="Proteomes" id="UP000823890"/>
    </source>
</evidence>
<reference evidence="4" key="1">
    <citation type="journal article" date="2021" name="PeerJ">
        <title>Extensive microbial diversity within the chicken gut microbiome revealed by metagenomics and culture.</title>
        <authorList>
            <person name="Gilroy R."/>
            <person name="Ravi A."/>
            <person name="Getino M."/>
            <person name="Pursley I."/>
            <person name="Horton D.L."/>
            <person name="Alikhan N.F."/>
            <person name="Baker D."/>
            <person name="Gharbi K."/>
            <person name="Hall N."/>
            <person name="Watson M."/>
            <person name="Adriaenssens E.M."/>
            <person name="Foster-Nyarko E."/>
            <person name="Jarju S."/>
            <person name="Secka A."/>
            <person name="Antonio M."/>
            <person name="Oren A."/>
            <person name="Chaudhuri R.R."/>
            <person name="La Ragione R."/>
            <person name="Hildebrand F."/>
            <person name="Pallen M.J."/>
        </authorList>
    </citation>
    <scope>NUCLEOTIDE SEQUENCE</scope>
    <source>
        <strain evidence="4">ChiW19-954</strain>
    </source>
</reference>
<evidence type="ECO:0000256" key="2">
    <source>
        <dbReference type="ARBA" id="ARBA00022448"/>
    </source>
</evidence>
<evidence type="ECO:0000256" key="1">
    <source>
        <dbReference type="ARBA" id="ARBA00006709"/>
    </source>
</evidence>